<accession>A0A2H0X8D8</accession>
<dbReference type="EMBL" id="PEYV01000066">
    <property type="protein sequence ID" value="PIS21200.1"/>
    <property type="molecule type" value="Genomic_DNA"/>
</dbReference>
<evidence type="ECO:0000313" key="2">
    <source>
        <dbReference type="EMBL" id="PIS21200.1"/>
    </source>
</evidence>
<feature type="transmembrane region" description="Helical" evidence="1">
    <location>
        <begin position="39"/>
        <end position="60"/>
    </location>
</feature>
<dbReference type="Proteomes" id="UP000231098">
    <property type="component" value="Unassembled WGS sequence"/>
</dbReference>
<evidence type="ECO:0000256" key="1">
    <source>
        <dbReference type="SAM" id="Phobius"/>
    </source>
</evidence>
<dbReference type="AlphaFoldDB" id="A0A2H0X8D8"/>
<dbReference type="InterPro" id="IPR043993">
    <property type="entry name" value="T4SS_pilin"/>
</dbReference>
<protein>
    <submittedName>
        <fullName evidence="2">Uncharacterized protein</fullName>
    </submittedName>
</protein>
<dbReference type="Pfam" id="PF18895">
    <property type="entry name" value="T4SS_pilin"/>
    <property type="match status" value="1"/>
</dbReference>
<keyword evidence="1" id="KW-1133">Transmembrane helix</keyword>
<keyword evidence="1" id="KW-0812">Transmembrane</keyword>
<evidence type="ECO:0000313" key="3">
    <source>
        <dbReference type="Proteomes" id="UP000231098"/>
    </source>
</evidence>
<proteinExistence type="predicted"/>
<gene>
    <name evidence="2" type="ORF">COT51_04010</name>
</gene>
<organism evidence="2 3">
    <name type="scientific">candidate division WWE3 bacterium CG08_land_8_20_14_0_20_41_15</name>
    <dbReference type="NCBI Taxonomy" id="1975086"/>
    <lineage>
        <taxon>Bacteria</taxon>
        <taxon>Katanobacteria</taxon>
    </lineage>
</organism>
<sequence length="110" mass="11224">MLSRQVFAGVGENEPDTTIPNPITGITNLSELFGTILNVLLYVGVGVCLIFLILGGITYATSGGDPKAADKAKSSITSAIIGLVVIIGFRVIVGIILKLLGVGDIGPITG</sequence>
<comment type="caution">
    <text evidence="2">The sequence shown here is derived from an EMBL/GenBank/DDBJ whole genome shotgun (WGS) entry which is preliminary data.</text>
</comment>
<keyword evidence="1" id="KW-0472">Membrane</keyword>
<feature type="transmembrane region" description="Helical" evidence="1">
    <location>
        <begin position="80"/>
        <end position="100"/>
    </location>
</feature>
<reference evidence="3" key="1">
    <citation type="submission" date="2017-09" db="EMBL/GenBank/DDBJ databases">
        <title>Depth-based differentiation of microbial function through sediment-hosted aquifers and enrichment of novel symbionts in the deep terrestrial subsurface.</title>
        <authorList>
            <person name="Probst A.J."/>
            <person name="Ladd B."/>
            <person name="Jarett J.K."/>
            <person name="Geller-Mcgrath D.E."/>
            <person name="Sieber C.M.K."/>
            <person name="Emerson J.B."/>
            <person name="Anantharaman K."/>
            <person name="Thomas B.C."/>
            <person name="Malmstrom R."/>
            <person name="Stieglmeier M."/>
            <person name="Klingl A."/>
            <person name="Woyke T."/>
            <person name="Ryan C.M."/>
            <person name="Banfield J.F."/>
        </authorList>
    </citation>
    <scope>NUCLEOTIDE SEQUENCE [LARGE SCALE GENOMIC DNA]</scope>
</reference>
<name>A0A2H0X8D8_UNCKA</name>